<evidence type="ECO:0000256" key="8">
    <source>
        <dbReference type="ARBA" id="ARBA00038852"/>
    </source>
</evidence>
<dbReference type="GO" id="GO:0005886">
    <property type="term" value="C:plasma membrane"/>
    <property type="evidence" value="ECO:0007669"/>
    <property type="project" value="UniProtKB-SubCell"/>
</dbReference>
<evidence type="ECO:0000256" key="5">
    <source>
        <dbReference type="ARBA" id="ARBA00022741"/>
    </source>
</evidence>
<keyword evidence="7" id="KW-0472">Membrane</keyword>
<dbReference type="Pfam" id="PF00005">
    <property type="entry name" value="ABC_tran"/>
    <property type="match status" value="1"/>
</dbReference>
<dbReference type="GO" id="GO:0016887">
    <property type="term" value="F:ATP hydrolysis activity"/>
    <property type="evidence" value="ECO:0007669"/>
    <property type="project" value="InterPro"/>
</dbReference>
<dbReference type="EMBL" id="CP066167">
    <property type="protein sequence ID" value="QQD20181.1"/>
    <property type="molecule type" value="Genomic_DNA"/>
</dbReference>
<dbReference type="Gene3D" id="3.40.50.300">
    <property type="entry name" value="P-loop containing nucleotide triphosphate hydrolases"/>
    <property type="match status" value="1"/>
</dbReference>
<evidence type="ECO:0000256" key="7">
    <source>
        <dbReference type="ARBA" id="ARBA00023136"/>
    </source>
</evidence>
<comment type="catalytic activity">
    <reaction evidence="9">
        <text>a dipeptide(out) + ATP + H2O = a dipeptide(in) + ADP + phosphate + H(+)</text>
        <dbReference type="Rhea" id="RHEA:23120"/>
        <dbReference type="ChEBI" id="CHEBI:15377"/>
        <dbReference type="ChEBI" id="CHEBI:15378"/>
        <dbReference type="ChEBI" id="CHEBI:30616"/>
        <dbReference type="ChEBI" id="CHEBI:43474"/>
        <dbReference type="ChEBI" id="CHEBI:90799"/>
        <dbReference type="ChEBI" id="CHEBI:456216"/>
        <dbReference type="EC" id="7.4.2.9"/>
    </reaction>
</comment>
<evidence type="ECO:0000256" key="6">
    <source>
        <dbReference type="ARBA" id="ARBA00022840"/>
    </source>
</evidence>
<protein>
    <recommendedName>
        <fullName evidence="8">ABC-type dipeptide transporter</fullName>
        <ecNumber evidence="8">7.4.2.9</ecNumber>
    </recommendedName>
</protein>
<sequence>MATRKTDTLVDVRAQSVRIGEVHPVRDASLHLRRGECRALVGESGCGKSVTAMSLLGLLPPAASVDAERRLFDGEPLPALGSKAWRQLRGNRIAMIFQNPMTALDPTQQIGQQIAEPLREHKGMGRREARHRAIALLERLAIPNAEQRARQYPFEFSGGMLQRAMIAMAIACEPQLLIADEPTTALDVTVQTEVLALLRELQREQGTALLFITHDLGVVANIADSVSVMYAGHTVESGPVESIFTDTAHPYTQALRSAVPSLQSQRLLRPIAGTPPDLRGEIGGCPFAPRCDRRMAICDEMPPHLAGGMRQGEGGDHHLSRCWLLHPDHPGPGYVRRPPSPAVEAAGDQGDFQP</sequence>
<evidence type="ECO:0000313" key="12">
    <source>
        <dbReference type="EMBL" id="QQD20181.1"/>
    </source>
</evidence>
<dbReference type="InterPro" id="IPR003593">
    <property type="entry name" value="AAA+_ATPase"/>
</dbReference>
<dbReference type="CDD" id="cd03257">
    <property type="entry name" value="ABC_NikE_OppD_transporters"/>
    <property type="match status" value="1"/>
</dbReference>
<keyword evidence="6 12" id="KW-0067">ATP-binding</keyword>
<evidence type="ECO:0000256" key="9">
    <source>
        <dbReference type="ARBA" id="ARBA00047356"/>
    </source>
</evidence>
<dbReference type="FunFam" id="3.40.50.300:FF:000016">
    <property type="entry name" value="Oligopeptide ABC transporter ATP-binding component"/>
    <property type="match status" value="1"/>
</dbReference>
<dbReference type="EC" id="7.4.2.9" evidence="8"/>
<accession>A0A7T4URX4</accession>
<comment type="subcellular location">
    <subcellularLocation>
        <location evidence="1">Cell inner membrane</location>
        <topology evidence="1">Peripheral membrane protein</topology>
    </subcellularLocation>
</comment>
<feature type="domain" description="ABC transporter" evidence="11">
    <location>
        <begin position="4"/>
        <end position="256"/>
    </location>
</feature>
<dbReference type="PROSITE" id="PS50893">
    <property type="entry name" value="ABC_TRANSPORTER_2"/>
    <property type="match status" value="1"/>
</dbReference>
<proteinExistence type="inferred from homology"/>
<dbReference type="GO" id="GO:0055085">
    <property type="term" value="P:transmembrane transport"/>
    <property type="evidence" value="ECO:0007669"/>
    <property type="project" value="UniProtKB-ARBA"/>
</dbReference>
<organism evidence="12 13">
    <name type="scientific">Spongiibacter nanhainus</name>
    <dbReference type="NCBI Taxonomy" id="2794344"/>
    <lineage>
        <taxon>Bacteria</taxon>
        <taxon>Pseudomonadati</taxon>
        <taxon>Pseudomonadota</taxon>
        <taxon>Gammaproteobacteria</taxon>
        <taxon>Cellvibrionales</taxon>
        <taxon>Spongiibacteraceae</taxon>
        <taxon>Spongiibacter</taxon>
    </lineage>
</organism>
<evidence type="ECO:0000256" key="4">
    <source>
        <dbReference type="ARBA" id="ARBA00022475"/>
    </source>
</evidence>
<evidence type="ECO:0000259" key="11">
    <source>
        <dbReference type="PROSITE" id="PS50893"/>
    </source>
</evidence>
<dbReference type="InterPro" id="IPR003439">
    <property type="entry name" value="ABC_transporter-like_ATP-bd"/>
</dbReference>
<dbReference type="PROSITE" id="PS00211">
    <property type="entry name" value="ABC_TRANSPORTER_1"/>
    <property type="match status" value="1"/>
</dbReference>
<dbReference type="InterPro" id="IPR013563">
    <property type="entry name" value="Oligopep_ABC_C"/>
</dbReference>
<keyword evidence="4" id="KW-1003">Cell membrane</keyword>
<gene>
    <name evidence="12" type="ORF">I6N98_12550</name>
</gene>
<evidence type="ECO:0000256" key="2">
    <source>
        <dbReference type="ARBA" id="ARBA00005417"/>
    </source>
</evidence>
<dbReference type="GO" id="GO:0005524">
    <property type="term" value="F:ATP binding"/>
    <property type="evidence" value="ECO:0007669"/>
    <property type="project" value="UniProtKB-KW"/>
</dbReference>
<dbReference type="InterPro" id="IPR017871">
    <property type="entry name" value="ABC_transporter-like_CS"/>
</dbReference>
<keyword evidence="3" id="KW-0813">Transport</keyword>
<keyword evidence="5" id="KW-0547">Nucleotide-binding</keyword>
<dbReference type="GO" id="GO:0015833">
    <property type="term" value="P:peptide transport"/>
    <property type="evidence" value="ECO:0007669"/>
    <property type="project" value="InterPro"/>
</dbReference>
<comment type="similarity">
    <text evidence="2">Belongs to the ABC transporter superfamily.</text>
</comment>
<feature type="region of interest" description="Disordered" evidence="10">
    <location>
        <begin position="332"/>
        <end position="354"/>
    </location>
</feature>
<name>A0A7T4URX4_9GAMM</name>
<dbReference type="PANTHER" id="PTHR43297:SF2">
    <property type="entry name" value="DIPEPTIDE TRANSPORT ATP-BINDING PROTEIN DPPD"/>
    <property type="match status" value="1"/>
</dbReference>
<dbReference type="SUPFAM" id="SSF52540">
    <property type="entry name" value="P-loop containing nucleoside triphosphate hydrolases"/>
    <property type="match status" value="1"/>
</dbReference>
<evidence type="ECO:0000256" key="10">
    <source>
        <dbReference type="SAM" id="MobiDB-lite"/>
    </source>
</evidence>
<dbReference type="Pfam" id="PF08352">
    <property type="entry name" value="oligo_HPY"/>
    <property type="match status" value="1"/>
</dbReference>
<dbReference type="PANTHER" id="PTHR43297">
    <property type="entry name" value="OLIGOPEPTIDE TRANSPORT ATP-BINDING PROTEIN APPD"/>
    <property type="match status" value="1"/>
</dbReference>
<keyword evidence="13" id="KW-1185">Reference proteome</keyword>
<reference evidence="12 13" key="1">
    <citation type="submission" date="2020-12" db="EMBL/GenBank/DDBJ databases">
        <authorList>
            <person name="Shan Y."/>
        </authorList>
    </citation>
    <scope>NUCLEOTIDE SEQUENCE [LARGE SCALE GENOMIC DNA]</scope>
    <source>
        <strain evidence="13">csc3.9</strain>
    </source>
</reference>
<evidence type="ECO:0000256" key="3">
    <source>
        <dbReference type="ARBA" id="ARBA00022448"/>
    </source>
</evidence>
<dbReference type="InterPro" id="IPR027417">
    <property type="entry name" value="P-loop_NTPase"/>
</dbReference>
<evidence type="ECO:0000256" key="1">
    <source>
        <dbReference type="ARBA" id="ARBA00004417"/>
    </source>
</evidence>
<dbReference type="KEGG" id="snan:I6N98_12550"/>
<dbReference type="NCBIfam" id="TIGR01727">
    <property type="entry name" value="oligo_HPY"/>
    <property type="match status" value="1"/>
</dbReference>
<dbReference type="AlphaFoldDB" id="A0A7T4URX4"/>
<evidence type="ECO:0000313" key="13">
    <source>
        <dbReference type="Proteomes" id="UP000596063"/>
    </source>
</evidence>
<dbReference type="SMART" id="SM00382">
    <property type="entry name" value="AAA"/>
    <property type="match status" value="1"/>
</dbReference>
<dbReference type="InterPro" id="IPR050388">
    <property type="entry name" value="ABC_Ni/Peptide_Import"/>
</dbReference>
<dbReference type="Proteomes" id="UP000596063">
    <property type="component" value="Chromosome"/>
</dbReference>